<dbReference type="Pfam" id="PF09479">
    <property type="entry name" value="Flg_new"/>
    <property type="match status" value="6"/>
</dbReference>
<dbReference type="Pfam" id="PF18676">
    <property type="entry name" value="MBG_2"/>
    <property type="match status" value="11"/>
</dbReference>
<evidence type="ECO:0000256" key="4">
    <source>
        <dbReference type="SAM" id="SignalP"/>
    </source>
</evidence>
<feature type="region of interest" description="Disordered" evidence="2">
    <location>
        <begin position="31"/>
        <end position="90"/>
    </location>
</feature>
<feature type="domain" description="MBG" evidence="5">
    <location>
        <begin position="2118"/>
        <end position="2186"/>
    </location>
</feature>
<feature type="domain" description="MBG" evidence="5">
    <location>
        <begin position="1379"/>
        <end position="1457"/>
    </location>
</feature>
<dbReference type="EMBL" id="JACRTC010000004">
    <property type="protein sequence ID" value="MBC8570621.1"/>
    <property type="molecule type" value="Genomic_DNA"/>
</dbReference>
<feature type="compositionally biased region" description="Low complexity" evidence="2">
    <location>
        <begin position="2267"/>
        <end position="2280"/>
    </location>
</feature>
<keyword evidence="7" id="KW-1185">Reference proteome</keyword>
<dbReference type="InterPro" id="IPR042229">
    <property type="entry name" value="Listeria/Bacterioides_rpt_sf"/>
</dbReference>
<feature type="region of interest" description="Disordered" evidence="2">
    <location>
        <begin position="2267"/>
        <end position="2326"/>
    </location>
</feature>
<dbReference type="RefSeq" id="WP_262397718.1">
    <property type="nucleotide sequence ID" value="NZ_JACRTC010000004.1"/>
</dbReference>
<feature type="domain" description="MBG" evidence="5">
    <location>
        <begin position="2194"/>
        <end position="2260"/>
    </location>
</feature>
<comment type="subcellular location">
    <subcellularLocation>
        <location evidence="1">Cell envelope</location>
    </subcellularLocation>
</comment>
<feature type="transmembrane region" description="Helical" evidence="3">
    <location>
        <begin position="2412"/>
        <end position="2431"/>
    </location>
</feature>
<keyword evidence="3" id="KW-0812">Transmembrane</keyword>
<dbReference type="GO" id="GO:0030313">
    <property type="term" value="C:cell envelope"/>
    <property type="evidence" value="ECO:0007669"/>
    <property type="project" value="UniProtKB-SubCell"/>
</dbReference>
<feature type="domain" description="MBG" evidence="5">
    <location>
        <begin position="1135"/>
        <end position="1212"/>
    </location>
</feature>
<reference evidence="6" key="1">
    <citation type="submission" date="2020-08" db="EMBL/GenBank/DDBJ databases">
        <title>Genome public.</title>
        <authorList>
            <person name="Liu C."/>
            <person name="Sun Q."/>
        </authorList>
    </citation>
    <scope>NUCLEOTIDE SEQUENCE</scope>
    <source>
        <strain evidence="6">NSJ-54</strain>
    </source>
</reference>
<feature type="compositionally biased region" description="Pro residues" evidence="2">
    <location>
        <begin position="2281"/>
        <end position="2300"/>
    </location>
</feature>
<dbReference type="InterPro" id="IPR013378">
    <property type="entry name" value="InlB-like_B-rpt"/>
</dbReference>
<feature type="compositionally biased region" description="Low complexity" evidence="2">
    <location>
        <begin position="46"/>
        <end position="58"/>
    </location>
</feature>
<evidence type="ECO:0000313" key="7">
    <source>
        <dbReference type="Proteomes" id="UP000660861"/>
    </source>
</evidence>
<evidence type="ECO:0000256" key="3">
    <source>
        <dbReference type="SAM" id="Phobius"/>
    </source>
</evidence>
<organism evidence="6 7">
    <name type="scientific">Zongyangia hominis</name>
    <dbReference type="NCBI Taxonomy" id="2763677"/>
    <lineage>
        <taxon>Bacteria</taxon>
        <taxon>Bacillati</taxon>
        <taxon>Bacillota</taxon>
        <taxon>Clostridia</taxon>
        <taxon>Eubacteriales</taxon>
        <taxon>Oscillospiraceae</taxon>
        <taxon>Zongyangia</taxon>
    </lineage>
</organism>
<keyword evidence="3" id="KW-0472">Membrane</keyword>
<evidence type="ECO:0000313" key="6">
    <source>
        <dbReference type="EMBL" id="MBC8570621.1"/>
    </source>
</evidence>
<feature type="domain" description="MBG" evidence="5">
    <location>
        <begin position="1551"/>
        <end position="1619"/>
    </location>
</feature>
<dbReference type="Proteomes" id="UP000660861">
    <property type="component" value="Unassembled WGS sequence"/>
</dbReference>
<feature type="domain" description="MBG" evidence="5">
    <location>
        <begin position="1797"/>
        <end position="1866"/>
    </location>
</feature>
<feature type="domain" description="MBG" evidence="5">
    <location>
        <begin position="1061"/>
        <end position="1129"/>
    </location>
</feature>
<feature type="transmembrane region" description="Helical" evidence="3">
    <location>
        <begin position="2353"/>
        <end position="2378"/>
    </location>
</feature>
<dbReference type="Gene3D" id="2.60.40.4270">
    <property type="entry name" value="Listeria-Bacteroides repeat domain"/>
    <property type="match status" value="3"/>
</dbReference>
<keyword evidence="3" id="KW-1133">Transmembrane helix</keyword>
<feature type="domain" description="MBG" evidence="5">
    <location>
        <begin position="1872"/>
        <end position="1950"/>
    </location>
</feature>
<dbReference type="InterPro" id="IPR041286">
    <property type="entry name" value="MBG_2"/>
</dbReference>
<sequence>MKRFLAVLLAMMMVLSAFPVTALAPSDVTVPASNTTQQPGQSAPAVTTAVTSGTNVTTPAPDTSSGPPAGSVNGQRPQDAPTTTTASNSLPGEDTVYYNVTFLIGGGETYTVTQVAEGKLCVEPAIPPIPADMTSFAGWFKEDNTPFDFENTPITGDISLHAVFKDTYLVKFLNADGKVIDSKEVKRGGTVAATTVDVVAPAGQVFESWYLDGSLYDFSQPVTSNLTLTPHFRDLFYVYFDSQGSYVPPQLVDVGGFITRPEDPTRAGYRFSHWSLTPGGEAFDFSQSVSSDTTLYAVWEQEWVTYTVVYWLEAPNLPNTADLNSRDSYRYAFTETRRAYAGDTVTITAQNATTDNSAVKYASFHHSQSAVISGNGTTVVNVYFARDLYTIYFDLNAPSINVGTKWRPNYLYYTATMNFGGRTYTSGGAKYTITAKYQQDISDLWPVLSYDASGNPSMIATLSGYADRYFVGWSAGNITWTSKRVTMTEDMMPSSGTSRTIYGSWSEDTVVLYLQYMMESLEGKVPGAVEYNGKYYVSDPTYTQYVENGYVTLFNQKNIDGMTAAGTKWEKTNWRGDPQKDEDGSYHQYLFYNRQAFSIDFDTQGGNRIDSITGLKFGSDISSKKPADPQREGFTFLGWYTDAEYREAFDFAGATMPEHSLKLFAKWESNQFTATFLEKADGKEVGRQGLADGEYVTEPETYVKGEFYEGLGVFLGWYWYLPGTTRAVSYSWETPVHSDLTIFGQWRTDGFTLTYEAGGATGQVPVDSDTYALGVKARVKGADGLSKDNKVFVGWQVDGQGTVYYPGSLIEMNGDTVLVAKWVDPANVARLVYDANYGSPAETLTWMVERYDTVILAGDIFTREGYDLLGWSTKKQATEPDYLPGDEFTIVNDTEHLYAVWKRQTFSVTFVAGLRGSLEGETSFTEIPGGTAWGDAVTVPTPIPNDGYYFTGWTPSFPDTVTASQTYTANFAAQTLVTVFGNGDTFTYDGTPKTVTGYTYTGLGTETLTGLSASVTGTMAGTYPVKVIGTPKVTDANGADITDHFRFVYVDGAMLIEQRAVTITADDAGKTYGDPDPALTAKVSGLVPGESIAYTVSREPGEDVGPYDITVSYTPNQNYNVTATGGTFTISKRDLTVTGNSNTFIYDGTDKTVSGYTYSGLLAGQQIAGLSASRTEKNAGIYDVNVKGAPVITEGGKNVTANYNITTKPGTLIIKRASIPLIITGHGGTFTYDGKPHTVSGYDVEGLLEGHTLSGVSASVTGTIAGTYLSQITGKPVIMDGDVDVTENYDILPRPASMLIKQREVTITADDAGKTYGVSDPALTAKVSGLVPGESISYTVTRTPGENVGPYDILVTASDTTNYKVKTENGTFTITKRNLTITANSSTGNIYDGTEKTVSGYDVAGLVDGDTLSGVSASRSEKNVGTYDVTVEGTPVLMKGSENVTGNYNITTKPGTLVIEKAAIQLTITANSSTGNTYDGTEKTASGYTYSGLLEGHTLSGVSASRTEKNASTYEVNVKGKPVIMDGKTDVTENYVISTKPGSLVIEKASVTITADDAGKTYGDPDPALTAKVSGLVPGESIAYTVSRTPGENVGPYDITVSYTSNKNYNVTATGATFTISQKNLTITAKSSTGNIYDGTEKTVSGYDVTGLVDGDTLSGVSASRSEKNVGTYDVTVEGNPVIMKGAENVTGNYNIATVPGTLIIKPASLTLTITAKSSTENTYDGTEKTVSGYDVEGLLEGHTLSGVSASRTETAAGTYDVSVEGTPVIMDGKTDVSENYTILTVPGSLIIRQKALTITADDAGKTYGDADPAAFTAKVSGLVPGESIDYTVTRTPGENAGLYDIIPAVKENANYSVNIVNGTFTIAKRDLTITAKSSTGNIYDGTEKTVSGYDVTGLVDGDSLSGISVSRSEKNVGTYDVTVEGTPVLMKGSENVTGNYNITTKPGTLVIEKASIALTITANSSTGNIYDGTEKTASGYTYSGLLAGHTLSGVSASVTEKNAGTYEVNVKGKPVIMDGKTDVTENYVISTKPGSLVIEKASVTITADNAGKTYGDPDPALTAKVSGLVPGESIAYTVSRTPGENVGPCDITVSYTSNKNYNVTATGATFTISQKALTVYVESASKTYGDADPDFTIRLDGALVGEDTLLTTFNRAPGEDVNHYAINVILGQNGNYDLTVVPGELEITPKDAVITVDDQTKVAGSADPDFTATVEGLIGDDTLEYTLTRAEGEGVGTYAITATYTPNANYNITVVDGVLRITAASTSRPITTRPSTTTDPTPPATTTPGPAPVTAPPATTPVSPVTTPAAPVTTPTVSIDEPDVPIASLPVTSDRTVIDEPDVPLAATPTPVWALINLLLTIATAIIMLLLLIFYFIGKKNKEDDEDEEQQRIRRENEEAKLNHVLKRKGFWRLLSIVPALGAVIAFILTENMRNPMVLVDRWTLLMALIALVQIVIAILSIKGRKDEEMDEEDETKA</sequence>
<protein>
    <submittedName>
        <fullName evidence="6">InlB B-repeat-containing protein</fullName>
    </submittedName>
</protein>
<proteinExistence type="predicted"/>
<gene>
    <name evidence="6" type="ORF">H8709_07220</name>
</gene>
<comment type="caution">
    <text evidence="6">The sequence shown here is derived from an EMBL/GenBank/DDBJ whole genome shotgun (WGS) entry which is preliminary data.</text>
</comment>
<evidence type="ECO:0000256" key="2">
    <source>
        <dbReference type="SAM" id="MobiDB-lite"/>
    </source>
</evidence>
<feature type="domain" description="MBG" evidence="5">
    <location>
        <begin position="1625"/>
        <end position="1703"/>
    </location>
</feature>
<evidence type="ECO:0000259" key="5">
    <source>
        <dbReference type="Pfam" id="PF18676"/>
    </source>
</evidence>
<dbReference type="Gene3D" id="3.30.160.710">
    <property type="match status" value="1"/>
</dbReference>
<feature type="transmembrane region" description="Helical" evidence="3">
    <location>
        <begin position="2443"/>
        <end position="2463"/>
    </location>
</feature>
<accession>A0A926EEI0</accession>
<feature type="compositionally biased region" description="Polar residues" evidence="2">
    <location>
        <begin position="31"/>
        <end position="45"/>
    </location>
</feature>
<feature type="compositionally biased region" description="Polar residues" evidence="2">
    <location>
        <begin position="60"/>
        <end position="90"/>
    </location>
</feature>
<feature type="domain" description="MBG" evidence="5">
    <location>
        <begin position="2044"/>
        <end position="2112"/>
    </location>
</feature>
<feature type="chain" id="PRO_5039533397" evidence="4">
    <location>
        <begin position="23"/>
        <end position="2479"/>
    </location>
</feature>
<feature type="compositionally biased region" description="Low complexity" evidence="2">
    <location>
        <begin position="2301"/>
        <end position="2319"/>
    </location>
</feature>
<feature type="domain" description="MBG" evidence="5">
    <location>
        <begin position="1305"/>
        <end position="1373"/>
    </location>
</feature>
<evidence type="ECO:0000256" key="1">
    <source>
        <dbReference type="ARBA" id="ARBA00004196"/>
    </source>
</evidence>
<dbReference type="NCBIfam" id="TIGR02543">
    <property type="entry name" value="List_Bact_rpt"/>
    <property type="match status" value="1"/>
</dbReference>
<keyword evidence="4" id="KW-0732">Signal</keyword>
<name>A0A926EEI0_9FIRM</name>
<feature type="signal peptide" evidence="4">
    <location>
        <begin position="1"/>
        <end position="22"/>
    </location>
</feature>